<dbReference type="GO" id="GO:0031966">
    <property type="term" value="C:mitochondrial membrane"/>
    <property type="evidence" value="ECO:0007669"/>
    <property type="project" value="UniProtKB-SubCell"/>
</dbReference>
<feature type="transmembrane region" description="Helical" evidence="1">
    <location>
        <begin position="153"/>
        <end position="174"/>
    </location>
</feature>
<gene>
    <name evidence="2" type="primary">nad6</name>
</gene>
<keyword evidence="1" id="KW-0249">Electron transport</keyword>
<accession>A0A8E6L2X7</accession>
<keyword evidence="1" id="KW-0830">Ubiquinone</keyword>
<organism evidence="2">
    <name type="scientific">Erythrocystis saccata</name>
    <dbReference type="NCBI Taxonomy" id="2822695"/>
    <lineage>
        <taxon>Eukaryota</taxon>
        <taxon>Rhodophyta</taxon>
        <taxon>Florideophyceae</taxon>
        <taxon>Rhodymeniophycidae</taxon>
        <taxon>Ceramiales</taxon>
        <taxon>Rhodomelaceae</taxon>
        <taxon>Erythrocystis</taxon>
    </lineage>
</organism>
<evidence type="ECO:0000256" key="1">
    <source>
        <dbReference type="RuleBase" id="RU004430"/>
    </source>
</evidence>
<evidence type="ECO:0000313" key="2">
    <source>
        <dbReference type="EMBL" id="QVQ56638.1"/>
    </source>
</evidence>
<keyword evidence="1" id="KW-0812">Transmembrane</keyword>
<keyword evidence="1 2" id="KW-0496">Mitochondrion</keyword>
<reference evidence="2" key="1">
    <citation type="submission" date="2021-03" db="EMBL/GenBank/DDBJ databases">
        <title>Transfer of the hemiparasitic marine red alga Erythrocystis saccata (Rhodomelaceae, Rhodophyta) to the tribe Streblocladieae inferred from organellar genome analysis.</title>
        <authorList>
            <person name="Hughey J.R."/>
        </authorList>
    </citation>
    <scope>NUCLEOTIDE SEQUENCE</scope>
</reference>
<dbReference type="AlphaFoldDB" id="A0A8E6L2X7"/>
<name>A0A8E6L2X7_9FLOR</name>
<keyword evidence="1" id="KW-1278">Translocase</keyword>
<sequence>MLIENTLFHSFHSFILISALLVIISENAVYSVLFLILTFCNTIFVLLLMGAEFISFLLLIVYVGAIAVLFLFVVMMLNIKNSNNNFKNFLVYYFPLILILFLFLIDFFFNFCFIFDVLKNINLNLYFINWLNEITFYSNIETIGNVLYTDYCFLFLCAGCILLIAMIGVIVLTIHQKSSFLMKKQIINFQLIKNSKHIVKFVNLRKI</sequence>
<keyword evidence="1" id="KW-1133">Transmembrane helix</keyword>
<comment type="catalytic activity">
    <reaction evidence="1">
        <text>a ubiquinone + NADH + 5 H(+)(in) = a ubiquinol + NAD(+) + 4 H(+)(out)</text>
        <dbReference type="Rhea" id="RHEA:29091"/>
        <dbReference type="Rhea" id="RHEA-COMP:9565"/>
        <dbReference type="Rhea" id="RHEA-COMP:9566"/>
        <dbReference type="ChEBI" id="CHEBI:15378"/>
        <dbReference type="ChEBI" id="CHEBI:16389"/>
        <dbReference type="ChEBI" id="CHEBI:17976"/>
        <dbReference type="ChEBI" id="CHEBI:57540"/>
        <dbReference type="ChEBI" id="CHEBI:57945"/>
        <dbReference type="EC" id="7.1.1.2"/>
    </reaction>
</comment>
<comment type="similarity">
    <text evidence="1">Belongs to the complex I subunit 6 family.</text>
</comment>
<dbReference type="EMBL" id="MW810348">
    <property type="protein sequence ID" value="QVQ56638.1"/>
    <property type="molecule type" value="Genomic_DNA"/>
</dbReference>
<proteinExistence type="inferred from homology"/>
<feature type="transmembrane region" description="Helical" evidence="1">
    <location>
        <begin position="31"/>
        <end position="50"/>
    </location>
</feature>
<dbReference type="GO" id="GO:0008137">
    <property type="term" value="F:NADH dehydrogenase (ubiquinone) activity"/>
    <property type="evidence" value="ECO:0007669"/>
    <property type="project" value="UniProtKB-UniRule"/>
</dbReference>
<dbReference type="Pfam" id="PF00499">
    <property type="entry name" value="Oxidored_q3"/>
    <property type="match status" value="1"/>
</dbReference>
<dbReference type="InterPro" id="IPR001457">
    <property type="entry name" value="NADH_UbQ/plastoQ_OxRdtase_su6"/>
</dbReference>
<dbReference type="EC" id="7.1.1.2" evidence="1"/>
<dbReference type="PANTHER" id="PTHR33269:SF17">
    <property type="entry name" value="NADH-UBIQUINONE OXIDOREDUCTASE CHAIN 6"/>
    <property type="match status" value="1"/>
</dbReference>
<comment type="subcellular location">
    <subcellularLocation>
        <location evidence="1">Mitochondrion membrane</location>
        <topology evidence="1">Multi-pass membrane protein</topology>
    </subcellularLocation>
</comment>
<comment type="function">
    <text evidence="1">Core subunit of the mitochondrial membrane respiratory chain NADH dehydrogenase (Complex I) which catalyzes electron transfer from NADH through the respiratory chain, using ubiquinone as an electron acceptor. Essential for the catalytic activity and assembly of complex I.</text>
</comment>
<feature type="transmembrane region" description="Helical" evidence="1">
    <location>
        <begin position="6"/>
        <end position="24"/>
    </location>
</feature>
<keyword evidence="1" id="KW-0520">NAD</keyword>
<feature type="transmembrane region" description="Helical" evidence="1">
    <location>
        <begin position="89"/>
        <end position="118"/>
    </location>
</feature>
<geneLocation type="mitochondrion" evidence="2"/>
<dbReference type="PANTHER" id="PTHR33269">
    <property type="entry name" value="NADH-UBIQUINONE OXIDOREDUCTASE CHAIN 6"/>
    <property type="match status" value="1"/>
</dbReference>
<keyword evidence="1" id="KW-0813">Transport</keyword>
<keyword evidence="1" id="KW-0679">Respiratory chain</keyword>
<dbReference type="NCBIfam" id="NF005164">
    <property type="entry name" value="PRK06638.1-4"/>
    <property type="match status" value="1"/>
</dbReference>
<keyword evidence="1" id="KW-0472">Membrane</keyword>
<protein>
    <recommendedName>
        <fullName evidence="1">NADH-ubiquinone oxidoreductase chain 6</fullName>
        <ecNumber evidence="1">7.1.1.2</ecNumber>
    </recommendedName>
</protein>
<feature type="transmembrane region" description="Helical" evidence="1">
    <location>
        <begin position="56"/>
        <end position="77"/>
    </location>
</feature>